<feature type="region of interest" description="Disordered" evidence="1">
    <location>
        <begin position="1"/>
        <end position="29"/>
    </location>
</feature>
<organism evidence="2 3">
    <name type="scientific">Meripilus lineatus</name>
    <dbReference type="NCBI Taxonomy" id="2056292"/>
    <lineage>
        <taxon>Eukaryota</taxon>
        <taxon>Fungi</taxon>
        <taxon>Dikarya</taxon>
        <taxon>Basidiomycota</taxon>
        <taxon>Agaricomycotina</taxon>
        <taxon>Agaricomycetes</taxon>
        <taxon>Polyporales</taxon>
        <taxon>Meripilaceae</taxon>
        <taxon>Meripilus</taxon>
    </lineage>
</organism>
<sequence>MSSITATTSYLESEPTLPPTRNHLDSEQRSRLIRSTRKLGAVLGTTPQLAEPESFLFLEPDDTAALKRIKSSRRNASVFARPAPKDFYASSSSNSSSASLTLPPSRSSIDVLPTPKSFSSRPRRPSDRRIPQSTLSRTNSTHNVLLSPITPRDFPTPVTPVFPTPAEVRRKKMAKLTRTLGENIPAELVFAGGRHHVSPLDQYPAQSQRMRTISLDYSDNPDLPPTFSRSSRIWVTGTSQWRGEWNRKDIREVQSQLRNLRGK</sequence>
<comment type="caution">
    <text evidence="2">The sequence shown here is derived from an EMBL/GenBank/DDBJ whole genome shotgun (WGS) entry which is preliminary data.</text>
</comment>
<reference evidence="2" key="1">
    <citation type="submission" date="2022-07" db="EMBL/GenBank/DDBJ databases">
        <title>Genome Sequence of Physisporinus lineatus.</title>
        <authorList>
            <person name="Buettner E."/>
        </authorList>
    </citation>
    <scope>NUCLEOTIDE SEQUENCE</scope>
    <source>
        <strain evidence="2">VT162</strain>
    </source>
</reference>
<evidence type="ECO:0000313" key="2">
    <source>
        <dbReference type="EMBL" id="KAJ3480436.1"/>
    </source>
</evidence>
<dbReference type="Proteomes" id="UP001212997">
    <property type="component" value="Unassembled WGS sequence"/>
</dbReference>
<proteinExistence type="predicted"/>
<feature type="compositionally biased region" description="Polar residues" evidence="1">
    <location>
        <begin position="1"/>
        <end position="11"/>
    </location>
</feature>
<feature type="compositionally biased region" description="Low complexity" evidence="1">
    <location>
        <begin position="89"/>
        <end position="120"/>
    </location>
</feature>
<name>A0AAD5UXH9_9APHY</name>
<keyword evidence="3" id="KW-1185">Reference proteome</keyword>
<evidence type="ECO:0000256" key="1">
    <source>
        <dbReference type="SAM" id="MobiDB-lite"/>
    </source>
</evidence>
<dbReference type="EMBL" id="JANAWD010000375">
    <property type="protein sequence ID" value="KAJ3480436.1"/>
    <property type="molecule type" value="Genomic_DNA"/>
</dbReference>
<dbReference type="AlphaFoldDB" id="A0AAD5UXH9"/>
<feature type="region of interest" description="Disordered" evidence="1">
    <location>
        <begin position="86"/>
        <end position="150"/>
    </location>
</feature>
<protein>
    <submittedName>
        <fullName evidence="2">Uncharacterized protein</fullName>
    </submittedName>
</protein>
<gene>
    <name evidence="2" type="ORF">NLI96_g8345</name>
</gene>
<evidence type="ECO:0000313" key="3">
    <source>
        <dbReference type="Proteomes" id="UP001212997"/>
    </source>
</evidence>
<feature type="compositionally biased region" description="Polar residues" evidence="1">
    <location>
        <begin position="134"/>
        <end position="144"/>
    </location>
</feature>
<accession>A0AAD5UXH9</accession>